<reference evidence="2" key="1">
    <citation type="submission" date="2016-09" db="EMBL/GenBank/DDBJ databases">
        <title>Couchioplanes caeruleus draft genome sequence.</title>
        <authorList>
            <person name="Sheehan J."/>
            <person name="Caffrey P."/>
        </authorList>
    </citation>
    <scope>NUCLEOTIDE SEQUENCE [LARGE SCALE GENOMIC DNA]</scope>
    <source>
        <strain evidence="2">DSM 43634</strain>
    </source>
</reference>
<evidence type="ECO:0000313" key="2">
    <source>
        <dbReference type="EMBL" id="OJF12244.1"/>
    </source>
</evidence>
<feature type="signal peptide" evidence="1">
    <location>
        <begin position="1"/>
        <end position="27"/>
    </location>
</feature>
<evidence type="ECO:0000313" key="3">
    <source>
        <dbReference type="Proteomes" id="UP000182486"/>
    </source>
</evidence>
<sequence length="66" mass="6590">MRVFNRRSTTVVVTTVVALGAAGAAWAAWRLGGAGTGVDVAGSAVELELQGRSDTSEPLYPGASAG</sequence>
<proteinExistence type="predicted"/>
<dbReference type="Proteomes" id="UP000182486">
    <property type="component" value="Unassembled WGS sequence"/>
</dbReference>
<gene>
    <name evidence="2" type="ORF">BG844_21880</name>
</gene>
<dbReference type="RefSeq" id="WP_071807216.1">
    <property type="nucleotide sequence ID" value="NZ_MEIA01000230.1"/>
</dbReference>
<dbReference type="EMBL" id="MEIA01000230">
    <property type="protein sequence ID" value="OJF12244.1"/>
    <property type="molecule type" value="Genomic_DNA"/>
</dbReference>
<evidence type="ECO:0000256" key="1">
    <source>
        <dbReference type="SAM" id="SignalP"/>
    </source>
</evidence>
<name>A0A1K0GME3_9ACTN</name>
<organism evidence="2 3">
    <name type="scientific">Couchioplanes caeruleus subsp. caeruleus</name>
    <dbReference type="NCBI Taxonomy" id="56427"/>
    <lineage>
        <taxon>Bacteria</taxon>
        <taxon>Bacillati</taxon>
        <taxon>Actinomycetota</taxon>
        <taxon>Actinomycetes</taxon>
        <taxon>Micromonosporales</taxon>
        <taxon>Micromonosporaceae</taxon>
        <taxon>Couchioplanes</taxon>
    </lineage>
</organism>
<keyword evidence="1" id="KW-0732">Signal</keyword>
<protein>
    <submittedName>
        <fullName evidence="2">Uncharacterized protein</fullName>
    </submittedName>
</protein>
<comment type="caution">
    <text evidence="2">The sequence shown here is derived from an EMBL/GenBank/DDBJ whole genome shotgun (WGS) entry which is preliminary data.</text>
</comment>
<accession>A0A1K0GME3</accession>
<dbReference type="AlphaFoldDB" id="A0A1K0GME3"/>
<keyword evidence="3" id="KW-1185">Reference proteome</keyword>
<feature type="chain" id="PRO_5009664428" evidence="1">
    <location>
        <begin position="28"/>
        <end position="66"/>
    </location>
</feature>